<dbReference type="Gramene" id="PHT70015">
    <property type="protein sequence ID" value="PHT70015"/>
    <property type="gene ID" value="T459_25119"/>
</dbReference>
<evidence type="ECO:0000256" key="1">
    <source>
        <dbReference type="ARBA" id="ARBA00023242"/>
    </source>
</evidence>
<evidence type="ECO:0000313" key="5">
    <source>
        <dbReference type="Proteomes" id="UP000222542"/>
    </source>
</evidence>
<gene>
    <name evidence="4" type="ORF">T459_25119</name>
</gene>
<reference evidence="4 5" key="1">
    <citation type="journal article" date="2014" name="Nat. Genet.">
        <title>Genome sequence of the hot pepper provides insights into the evolution of pungency in Capsicum species.</title>
        <authorList>
            <person name="Kim S."/>
            <person name="Park M."/>
            <person name="Yeom S.I."/>
            <person name="Kim Y.M."/>
            <person name="Lee J.M."/>
            <person name="Lee H.A."/>
            <person name="Seo E."/>
            <person name="Choi J."/>
            <person name="Cheong K."/>
            <person name="Kim K.T."/>
            <person name="Jung K."/>
            <person name="Lee G.W."/>
            <person name="Oh S.K."/>
            <person name="Bae C."/>
            <person name="Kim S.B."/>
            <person name="Lee H.Y."/>
            <person name="Kim S.Y."/>
            <person name="Kim M.S."/>
            <person name="Kang B.C."/>
            <person name="Jo Y.D."/>
            <person name="Yang H.B."/>
            <person name="Jeong H.J."/>
            <person name="Kang W.H."/>
            <person name="Kwon J.K."/>
            <person name="Shin C."/>
            <person name="Lim J.Y."/>
            <person name="Park J.H."/>
            <person name="Huh J.H."/>
            <person name="Kim J.S."/>
            <person name="Kim B.D."/>
            <person name="Cohen O."/>
            <person name="Paran I."/>
            <person name="Suh M.C."/>
            <person name="Lee S.B."/>
            <person name="Kim Y.K."/>
            <person name="Shin Y."/>
            <person name="Noh S.J."/>
            <person name="Park J."/>
            <person name="Seo Y.S."/>
            <person name="Kwon S.Y."/>
            <person name="Kim H.A."/>
            <person name="Park J.M."/>
            <person name="Kim H.J."/>
            <person name="Choi S.B."/>
            <person name="Bosland P.W."/>
            <person name="Reeves G."/>
            <person name="Jo S.H."/>
            <person name="Lee B.W."/>
            <person name="Cho H.T."/>
            <person name="Choi H.S."/>
            <person name="Lee M.S."/>
            <person name="Yu Y."/>
            <person name="Do Choi Y."/>
            <person name="Park B.S."/>
            <person name="van Deynze A."/>
            <person name="Ashrafi H."/>
            <person name="Hill T."/>
            <person name="Kim W.T."/>
            <person name="Pai H.S."/>
            <person name="Ahn H.K."/>
            <person name="Yeam I."/>
            <person name="Giovannoni J.J."/>
            <person name="Rose J.K."/>
            <person name="Sorensen I."/>
            <person name="Lee S.J."/>
            <person name="Kim R.W."/>
            <person name="Choi I.Y."/>
            <person name="Choi B.S."/>
            <person name="Lim J.S."/>
            <person name="Lee Y.H."/>
            <person name="Choi D."/>
        </authorList>
    </citation>
    <scope>NUCLEOTIDE SEQUENCE [LARGE SCALE GENOMIC DNA]</scope>
    <source>
        <strain evidence="5">cv. CM334</strain>
    </source>
</reference>
<dbReference type="OMA" id="TQIWPLD"/>
<evidence type="ECO:0000259" key="3">
    <source>
        <dbReference type="PROSITE" id="PS51156"/>
    </source>
</evidence>
<name>A0A1U8EE45_CAPAN</name>
<accession>A0A1U8EE45</accession>
<dbReference type="PROSITE" id="PS51156">
    <property type="entry name" value="ELM2"/>
    <property type="match status" value="1"/>
</dbReference>
<feature type="domain" description="ELM2" evidence="3">
    <location>
        <begin position="254"/>
        <end position="320"/>
    </location>
</feature>
<comment type="caution">
    <text evidence="4">The sequence shown here is derived from an EMBL/GenBank/DDBJ whole genome shotgun (WGS) entry which is preliminary data.</text>
</comment>
<dbReference type="Proteomes" id="UP000222542">
    <property type="component" value="Unassembled WGS sequence"/>
</dbReference>
<dbReference type="PANTHER" id="PTHR46410:SF8">
    <property type="entry name" value="AT-RICH INTERACTIVE DOMAIN-CONTAINING PROTEIN 1-LIKE"/>
    <property type="match status" value="1"/>
</dbReference>
<dbReference type="PANTHER" id="PTHR46410">
    <property type="entry name" value="AT-RICH INTERACTIVE DOMAIN-CONTAINING PROTEIN 2"/>
    <property type="match status" value="1"/>
</dbReference>
<dbReference type="InterPro" id="IPR000949">
    <property type="entry name" value="ELM2_dom"/>
</dbReference>
<dbReference type="OrthoDB" id="1938591at2759"/>
<dbReference type="KEGG" id="cann:107845591"/>
<organism evidence="4 5">
    <name type="scientific">Capsicum annuum</name>
    <name type="common">Capsicum pepper</name>
    <dbReference type="NCBI Taxonomy" id="4072"/>
    <lineage>
        <taxon>Eukaryota</taxon>
        <taxon>Viridiplantae</taxon>
        <taxon>Streptophyta</taxon>
        <taxon>Embryophyta</taxon>
        <taxon>Tracheophyta</taxon>
        <taxon>Spermatophyta</taxon>
        <taxon>Magnoliopsida</taxon>
        <taxon>eudicotyledons</taxon>
        <taxon>Gunneridae</taxon>
        <taxon>Pentapetalae</taxon>
        <taxon>asterids</taxon>
        <taxon>lamiids</taxon>
        <taxon>Solanales</taxon>
        <taxon>Solanaceae</taxon>
        <taxon>Solanoideae</taxon>
        <taxon>Capsiceae</taxon>
        <taxon>Capsicum</taxon>
    </lineage>
</organism>
<feature type="region of interest" description="Disordered" evidence="2">
    <location>
        <begin position="217"/>
        <end position="242"/>
    </location>
</feature>
<proteinExistence type="predicted"/>
<dbReference type="STRING" id="4072.A0A1U8EE45"/>
<reference evidence="4 5" key="2">
    <citation type="journal article" date="2017" name="Genome Biol.">
        <title>New reference genome sequences of hot pepper reveal the massive evolution of plant disease-resistance genes by retroduplication.</title>
        <authorList>
            <person name="Kim S."/>
            <person name="Park J."/>
            <person name="Yeom S.I."/>
            <person name="Kim Y.M."/>
            <person name="Seo E."/>
            <person name="Kim K.T."/>
            <person name="Kim M.S."/>
            <person name="Lee J.M."/>
            <person name="Cheong K."/>
            <person name="Shin H.S."/>
            <person name="Kim S.B."/>
            <person name="Han K."/>
            <person name="Lee J."/>
            <person name="Park M."/>
            <person name="Lee H.A."/>
            <person name="Lee H.Y."/>
            <person name="Lee Y."/>
            <person name="Oh S."/>
            <person name="Lee J.H."/>
            <person name="Choi E."/>
            <person name="Choi E."/>
            <person name="Lee S.E."/>
            <person name="Jeon J."/>
            <person name="Kim H."/>
            <person name="Choi G."/>
            <person name="Song H."/>
            <person name="Lee J."/>
            <person name="Lee S.C."/>
            <person name="Kwon J.K."/>
            <person name="Lee H.Y."/>
            <person name="Koo N."/>
            <person name="Hong Y."/>
            <person name="Kim R.W."/>
            <person name="Kang W.H."/>
            <person name="Huh J.H."/>
            <person name="Kang B.C."/>
            <person name="Yang T.J."/>
            <person name="Lee Y.H."/>
            <person name="Bennetzen J.L."/>
            <person name="Choi D."/>
        </authorList>
    </citation>
    <scope>NUCLEOTIDE SEQUENCE [LARGE SCALE GENOMIC DNA]</scope>
    <source>
        <strain evidence="5">cv. CM334</strain>
    </source>
</reference>
<protein>
    <recommendedName>
        <fullName evidence="3">ELM2 domain-containing protein</fullName>
    </recommendedName>
</protein>
<keyword evidence="5" id="KW-1185">Reference proteome</keyword>
<dbReference type="AlphaFoldDB" id="A0A1U8EE45"/>
<keyword evidence="1" id="KW-0539">Nucleus</keyword>
<sequence length="456" mass="52536">MEVELDLRDILMKISDEKNKDEEYANVDLKKSEFAAKADDFVFSNRHSMKFDGKISLDLTECIVKDVDGKNIVGDDDKHFAFVSGRRSDDCGTDEIGVTKSSVVREDENNRKRKRESYTDLLSWVTDVAKDPCDPAIGSLPERSKWKSYGNDVIWKQVLLLRDEMLLKKSADTSAQCSIWRIKQKMHPSMYDDNSSLERVRCSRRVLLAKNPLKKAPFSALSSSSSPSEEDPVDGPADSSAESGVALWRNQRRKRIPVGPQFQADIPEWRLEEYESDSKWVGTQIWPLDKQEQNIMLIERDPIGKGRQDTCGCLYPASYDCIKFHLVEKRKKVKLELGSAFYLWMFDLMGEEVALSWSKQEETKFQDIVKMNPLSTDKSYWNEIFKFFPNKSRESLVSYHFNVFLLRRRGDQNRTTGSNIDSDDDEPQYGPRTNCFGRDSEFSIFCSPKKAHLDPI</sequence>
<dbReference type="SMART" id="SM01189">
    <property type="entry name" value="ELM2"/>
    <property type="match status" value="1"/>
</dbReference>
<feature type="compositionally biased region" description="Low complexity" evidence="2">
    <location>
        <begin position="217"/>
        <end position="227"/>
    </location>
</feature>
<dbReference type="EMBL" id="AYRZ02000010">
    <property type="protein sequence ID" value="PHT70015.1"/>
    <property type="molecule type" value="Genomic_DNA"/>
</dbReference>
<evidence type="ECO:0000256" key="2">
    <source>
        <dbReference type="SAM" id="MobiDB-lite"/>
    </source>
</evidence>
<evidence type="ECO:0000313" key="4">
    <source>
        <dbReference type="EMBL" id="PHT70015.1"/>
    </source>
</evidence>